<feature type="compositionally biased region" description="Basic and acidic residues" evidence="7">
    <location>
        <begin position="59"/>
        <end position="90"/>
    </location>
</feature>
<evidence type="ECO:0000256" key="3">
    <source>
        <dbReference type="ARBA" id="ARBA00023015"/>
    </source>
</evidence>
<keyword evidence="4" id="KW-0804">Transcription</keyword>
<dbReference type="Gene3D" id="1.10.20.10">
    <property type="entry name" value="Histone, subunit A"/>
    <property type="match status" value="1"/>
</dbReference>
<evidence type="ECO:0000256" key="4">
    <source>
        <dbReference type="ARBA" id="ARBA00023163"/>
    </source>
</evidence>
<evidence type="ECO:0000256" key="7">
    <source>
        <dbReference type="SAM" id="MobiDB-lite"/>
    </source>
</evidence>
<feature type="region of interest" description="Disordered" evidence="7">
    <location>
        <begin position="1"/>
        <end position="90"/>
    </location>
</feature>
<name>A0A7I8V4H6_9ANNE</name>
<dbReference type="OrthoDB" id="28335at2759"/>
<evidence type="ECO:0000256" key="2">
    <source>
        <dbReference type="ARBA" id="ARBA00009788"/>
    </source>
</evidence>
<dbReference type="PANTHER" id="PTHR13218">
    <property type="entry name" value="TRANSCRIPTION INITIATION FACTOR TFIID SUBUNIT 11-RELATED"/>
    <property type="match status" value="1"/>
</dbReference>
<evidence type="ECO:0000313" key="9">
    <source>
        <dbReference type="EMBL" id="CAD5111106.1"/>
    </source>
</evidence>
<feature type="compositionally biased region" description="Polar residues" evidence="7">
    <location>
        <begin position="25"/>
        <end position="43"/>
    </location>
</feature>
<sequence>MNTSTSEDQTRKRVADKPPDGPPTKRQTVKTTAELKQQLNRSSAAVDLPKSSTSSAEGESEKKEKEKKEKEKRDKEKEHKEKEEKRKEERTKMQILVSNFSESQLNRYEMFRRASFPKAAIRRLMQSLTGTSISQNVCVAMAGIAKYYVGEIVECALDIRDQCEDSGPLTPSHIREAARRVHAKSPLRLKGYQGR</sequence>
<gene>
    <name evidence="9" type="ORF">DGYR_LOCUS440</name>
</gene>
<dbReference type="Proteomes" id="UP000549394">
    <property type="component" value="Unassembled WGS sequence"/>
</dbReference>
<evidence type="ECO:0000256" key="1">
    <source>
        <dbReference type="ARBA" id="ARBA00004123"/>
    </source>
</evidence>
<organism evidence="9 10">
    <name type="scientific">Dimorphilus gyrociliatus</name>
    <dbReference type="NCBI Taxonomy" id="2664684"/>
    <lineage>
        <taxon>Eukaryota</taxon>
        <taxon>Metazoa</taxon>
        <taxon>Spiralia</taxon>
        <taxon>Lophotrochozoa</taxon>
        <taxon>Annelida</taxon>
        <taxon>Polychaeta</taxon>
        <taxon>Polychaeta incertae sedis</taxon>
        <taxon>Dinophilidae</taxon>
        <taxon>Dimorphilus</taxon>
    </lineage>
</organism>
<dbReference type="FunFam" id="1.10.20.10:FF:000061">
    <property type="entry name" value="TFIID subunit"/>
    <property type="match status" value="1"/>
</dbReference>
<feature type="compositionally biased region" description="Basic and acidic residues" evidence="7">
    <location>
        <begin position="8"/>
        <end position="19"/>
    </location>
</feature>
<dbReference type="Pfam" id="PF04719">
    <property type="entry name" value="TAFII28"/>
    <property type="match status" value="1"/>
</dbReference>
<evidence type="ECO:0000259" key="8">
    <source>
        <dbReference type="Pfam" id="PF04719"/>
    </source>
</evidence>
<dbReference type="GO" id="GO:0016251">
    <property type="term" value="F:RNA polymerase II general transcription initiation factor activity"/>
    <property type="evidence" value="ECO:0007669"/>
    <property type="project" value="TreeGrafter"/>
</dbReference>
<comment type="caution">
    <text evidence="9">The sequence shown here is derived from an EMBL/GenBank/DDBJ whole genome shotgun (WGS) entry which is preliminary data.</text>
</comment>
<dbReference type="InterPro" id="IPR045127">
    <property type="entry name" value="TAF11-like"/>
</dbReference>
<keyword evidence="10" id="KW-1185">Reference proteome</keyword>
<protein>
    <recommendedName>
        <fullName evidence="6">Transcription initiation factor TFIID subunit 11</fullName>
    </recommendedName>
</protein>
<reference evidence="9 10" key="1">
    <citation type="submission" date="2020-08" db="EMBL/GenBank/DDBJ databases">
        <authorList>
            <person name="Hejnol A."/>
        </authorList>
    </citation>
    <scope>NUCLEOTIDE SEQUENCE [LARGE SCALE GENOMIC DNA]</scope>
</reference>
<feature type="domain" description="TAFII28-like protein" evidence="8">
    <location>
        <begin position="95"/>
        <end position="180"/>
    </location>
</feature>
<evidence type="ECO:0000256" key="5">
    <source>
        <dbReference type="ARBA" id="ARBA00023242"/>
    </source>
</evidence>
<dbReference type="InterPro" id="IPR006809">
    <property type="entry name" value="TAFII28_dom"/>
</dbReference>
<comment type="subcellular location">
    <subcellularLocation>
        <location evidence="1">Nucleus</location>
    </subcellularLocation>
</comment>
<comment type="similarity">
    <text evidence="2">Belongs to the TAF11 family.</text>
</comment>
<evidence type="ECO:0000313" key="10">
    <source>
        <dbReference type="Proteomes" id="UP000549394"/>
    </source>
</evidence>
<keyword evidence="5" id="KW-0539">Nucleus</keyword>
<dbReference type="PANTHER" id="PTHR13218:SF8">
    <property type="entry name" value="TRANSCRIPTION INITIATION FACTOR TFIID SUBUNIT 11"/>
    <property type="match status" value="1"/>
</dbReference>
<dbReference type="CDD" id="cd08048">
    <property type="entry name" value="HFD_TAF11"/>
    <property type="match status" value="1"/>
</dbReference>
<proteinExistence type="inferred from homology"/>
<dbReference type="GO" id="GO:0051123">
    <property type="term" value="P:RNA polymerase II preinitiation complex assembly"/>
    <property type="evidence" value="ECO:0007669"/>
    <property type="project" value="InterPro"/>
</dbReference>
<dbReference type="GO" id="GO:0005669">
    <property type="term" value="C:transcription factor TFIID complex"/>
    <property type="evidence" value="ECO:0007669"/>
    <property type="project" value="InterPro"/>
</dbReference>
<dbReference type="AlphaFoldDB" id="A0A7I8V4H6"/>
<dbReference type="GO" id="GO:0046982">
    <property type="term" value="F:protein heterodimerization activity"/>
    <property type="evidence" value="ECO:0007669"/>
    <property type="project" value="InterPro"/>
</dbReference>
<evidence type="ECO:0000256" key="6">
    <source>
        <dbReference type="ARBA" id="ARBA00072882"/>
    </source>
</evidence>
<dbReference type="SUPFAM" id="SSF47113">
    <property type="entry name" value="Histone-fold"/>
    <property type="match status" value="1"/>
</dbReference>
<dbReference type="EMBL" id="CAJFCJ010000001">
    <property type="protein sequence ID" value="CAD5111106.1"/>
    <property type="molecule type" value="Genomic_DNA"/>
</dbReference>
<dbReference type="InterPro" id="IPR009072">
    <property type="entry name" value="Histone-fold"/>
</dbReference>
<accession>A0A7I8V4H6</accession>
<keyword evidence="3" id="KW-0805">Transcription regulation</keyword>